<sequence>MAEDLRSEAPNAASNGGHEGGVRDGTANSSEESRGFSQETSDESISVSTRNRATGLNEIGRGRKKSRPIGYGAEIDLATGGMDRGIDRRTDPGIDDATGLGIGGGTGLGIGGGQVSGSGEGQVSGPGRDRDSDRRDRKSPDGENRPKAAEGAPESQTPVKLSGGSIVSEALNKLQMQLRAEMNNSPALAKAKISAKRLYIGNLPVGLPVSSNVLGRNEH</sequence>
<dbReference type="AlphaFoldDB" id="L1JAD6"/>
<feature type="region of interest" description="Disordered" evidence="1">
    <location>
        <begin position="1"/>
        <end position="162"/>
    </location>
</feature>
<reference evidence="2 4" key="1">
    <citation type="journal article" date="2012" name="Nature">
        <title>Algal genomes reveal evolutionary mosaicism and the fate of nucleomorphs.</title>
        <authorList>
            <consortium name="DOE Joint Genome Institute"/>
            <person name="Curtis B.A."/>
            <person name="Tanifuji G."/>
            <person name="Burki F."/>
            <person name="Gruber A."/>
            <person name="Irimia M."/>
            <person name="Maruyama S."/>
            <person name="Arias M.C."/>
            <person name="Ball S.G."/>
            <person name="Gile G.H."/>
            <person name="Hirakawa Y."/>
            <person name="Hopkins J.F."/>
            <person name="Kuo A."/>
            <person name="Rensing S.A."/>
            <person name="Schmutz J."/>
            <person name="Symeonidi A."/>
            <person name="Elias M."/>
            <person name="Eveleigh R.J."/>
            <person name="Herman E.K."/>
            <person name="Klute M.J."/>
            <person name="Nakayama T."/>
            <person name="Obornik M."/>
            <person name="Reyes-Prieto A."/>
            <person name="Armbrust E.V."/>
            <person name="Aves S.J."/>
            <person name="Beiko R.G."/>
            <person name="Coutinho P."/>
            <person name="Dacks J.B."/>
            <person name="Durnford D.G."/>
            <person name="Fast N.M."/>
            <person name="Green B.R."/>
            <person name="Grisdale C.J."/>
            <person name="Hempel F."/>
            <person name="Henrissat B."/>
            <person name="Hoppner M.P."/>
            <person name="Ishida K."/>
            <person name="Kim E."/>
            <person name="Koreny L."/>
            <person name="Kroth P.G."/>
            <person name="Liu Y."/>
            <person name="Malik S.B."/>
            <person name="Maier U.G."/>
            <person name="McRose D."/>
            <person name="Mock T."/>
            <person name="Neilson J.A."/>
            <person name="Onodera N.T."/>
            <person name="Poole A.M."/>
            <person name="Pritham E.J."/>
            <person name="Richards T.A."/>
            <person name="Rocap G."/>
            <person name="Roy S.W."/>
            <person name="Sarai C."/>
            <person name="Schaack S."/>
            <person name="Shirato S."/>
            <person name="Slamovits C.H."/>
            <person name="Spencer D.F."/>
            <person name="Suzuki S."/>
            <person name="Worden A.Z."/>
            <person name="Zauner S."/>
            <person name="Barry K."/>
            <person name="Bell C."/>
            <person name="Bharti A.K."/>
            <person name="Crow J.A."/>
            <person name="Grimwood J."/>
            <person name="Kramer R."/>
            <person name="Lindquist E."/>
            <person name="Lucas S."/>
            <person name="Salamov A."/>
            <person name="McFadden G.I."/>
            <person name="Lane C.E."/>
            <person name="Keeling P.J."/>
            <person name="Gray M.W."/>
            <person name="Grigoriev I.V."/>
            <person name="Archibald J.M."/>
        </authorList>
    </citation>
    <scope>NUCLEOTIDE SEQUENCE</scope>
    <source>
        <strain evidence="2 4">CCMP2712</strain>
    </source>
</reference>
<feature type="compositionally biased region" description="Polar residues" evidence="1">
    <location>
        <begin position="26"/>
        <end position="54"/>
    </location>
</feature>
<proteinExistence type="predicted"/>
<dbReference type="GeneID" id="17301763"/>
<keyword evidence="4" id="KW-1185">Reference proteome</keyword>
<dbReference type="PaxDb" id="55529-EKX45055"/>
<protein>
    <submittedName>
        <fullName evidence="2 3">Uncharacterized protein</fullName>
    </submittedName>
</protein>
<reference evidence="3" key="3">
    <citation type="submission" date="2015-06" db="UniProtKB">
        <authorList>
            <consortium name="EnsemblProtists"/>
        </authorList>
    </citation>
    <scope>IDENTIFICATION</scope>
</reference>
<name>L1JAD6_GUITC</name>
<evidence type="ECO:0000313" key="2">
    <source>
        <dbReference type="EMBL" id="EKX45055.1"/>
    </source>
</evidence>
<dbReference type="EnsemblProtists" id="EKX45055">
    <property type="protein sequence ID" value="EKX45055"/>
    <property type="gene ID" value="GUITHDRAFT_109099"/>
</dbReference>
<evidence type="ECO:0000313" key="4">
    <source>
        <dbReference type="Proteomes" id="UP000011087"/>
    </source>
</evidence>
<evidence type="ECO:0000256" key="1">
    <source>
        <dbReference type="SAM" id="MobiDB-lite"/>
    </source>
</evidence>
<feature type="compositionally biased region" description="Basic and acidic residues" evidence="1">
    <location>
        <begin position="127"/>
        <end position="148"/>
    </location>
</feature>
<dbReference type="HOGENOM" id="CLU_1263641_0_0_1"/>
<dbReference type="Proteomes" id="UP000011087">
    <property type="component" value="Unassembled WGS sequence"/>
</dbReference>
<reference evidence="4" key="2">
    <citation type="submission" date="2012-11" db="EMBL/GenBank/DDBJ databases">
        <authorList>
            <person name="Kuo A."/>
            <person name="Curtis B.A."/>
            <person name="Tanifuji G."/>
            <person name="Burki F."/>
            <person name="Gruber A."/>
            <person name="Irimia M."/>
            <person name="Maruyama S."/>
            <person name="Arias M.C."/>
            <person name="Ball S.G."/>
            <person name="Gile G.H."/>
            <person name="Hirakawa Y."/>
            <person name="Hopkins J.F."/>
            <person name="Rensing S.A."/>
            <person name="Schmutz J."/>
            <person name="Symeonidi A."/>
            <person name="Elias M."/>
            <person name="Eveleigh R.J."/>
            <person name="Herman E.K."/>
            <person name="Klute M.J."/>
            <person name="Nakayama T."/>
            <person name="Obornik M."/>
            <person name="Reyes-Prieto A."/>
            <person name="Armbrust E.V."/>
            <person name="Aves S.J."/>
            <person name="Beiko R.G."/>
            <person name="Coutinho P."/>
            <person name="Dacks J.B."/>
            <person name="Durnford D.G."/>
            <person name="Fast N.M."/>
            <person name="Green B.R."/>
            <person name="Grisdale C."/>
            <person name="Hempe F."/>
            <person name="Henrissat B."/>
            <person name="Hoppner M.P."/>
            <person name="Ishida K.-I."/>
            <person name="Kim E."/>
            <person name="Koreny L."/>
            <person name="Kroth P.G."/>
            <person name="Liu Y."/>
            <person name="Malik S.-B."/>
            <person name="Maier U.G."/>
            <person name="McRose D."/>
            <person name="Mock T."/>
            <person name="Neilson J.A."/>
            <person name="Onodera N.T."/>
            <person name="Poole A.M."/>
            <person name="Pritham E.J."/>
            <person name="Richards T.A."/>
            <person name="Rocap G."/>
            <person name="Roy S.W."/>
            <person name="Sarai C."/>
            <person name="Schaack S."/>
            <person name="Shirato S."/>
            <person name="Slamovits C.H."/>
            <person name="Spencer D.F."/>
            <person name="Suzuki S."/>
            <person name="Worden A.Z."/>
            <person name="Zauner S."/>
            <person name="Barry K."/>
            <person name="Bell C."/>
            <person name="Bharti A.K."/>
            <person name="Crow J.A."/>
            <person name="Grimwood J."/>
            <person name="Kramer R."/>
            <person name="Lindquist E."/>
            <person name="Lucas S."/>
            <person name="Salamov A."/>
            <person name="McFadden G.I."/>
            <person name="Lane C.E."/>
            <person name="Keeling P.J."/>
            <person name="Gray M.W."/>
            <person name="Grigoriev I.V."/>
            <person name="Archibald J.M."/>
        </authorList>
    </citation>
    <scope>NUCLEOTIDE SEQUENCE</scope>
    <source>
        <strain evidence="4">CCMP2712</strain>
    </source>
</reference>
<dbReference type="RefSeq" id="XP_005832035.1">
    <property type="nucleotide sequence ID" value="XM_005831978.1"/>
</dbReference>
<feature type="compositionally biased region" description="Gly residues" evidence="1">
    <location>
        <begin position="100"/>
        <end position="124"/>
    </location>
</feature>
<gene>
    <name evidence="2" type="ORF">GUITHDRAFT_109099</name>
</gene>
<dbReference type="KEGG" id="gtt:GUITHDRAFT_109099"/>
<dbReference type="EMBL" id="JH993001">
    <property type="protein sequence ID" value="EKX45055.1"/>
    <property type="molecule type" value="Genomic_DNA"/>
</dbReference>
<accession>L1JAD6</accession>
<organism evidence="2">
    <name type="scientific">Guillardia theta (strain CCMP2712)</name>
    <name type="common">Cryptophyte</name>
    <dbReference type="NCBI Taxonomy" id="905079"/>
    <lineage>
        <taxon>Eukaryota</taxon>
        <taxon>Cryptophyceae</taxon>
        <taxon>Pyrenomonadales</taxon>
        <taxon>Geminigeraceae</taxon>
        <taxon>Guillardia</taxon>
    </lineage>
</organism>
<evidence type="ECO:0000313" key="3">
    <source>
        <dbReference type="EnsemblProtists" id="EKX45055"/>
    </source>
</evidence>